<comment type="caution">
    <text evidence="2">The sequence shown here is derived from an EMBL/GenBank/DDBJ whole genome shotgun (WGS) entry which is preliminary data.</text>
</comment>
<evidence type="ECO:0000313" key="2">
    <source>
        <dbReference type="EMBL" id="OHA76225.1"/>
    </source>
</evidence>
<evidence type="ECO:0000313" key="3">
    <source>
        <dbReference type="Proteomes" id="UP000178222"/>
    </source>
</evidence>
<evidence type="ECO:0000256" key="1">
    <source>
        <dbReference type="SAM" id="Coils"/>
    </source>
</evidence>
<keyword evidence="1" id="KW-0175">Coiled coil</keyword>
<protein>
    <recommendedName>
        <fullName evidence="4">Cell division protein ZapB</fullName>
    </recommendedName>
</protein>
<proteinExistence type="predicted"/>
<evidence type="ECO:0008006" key="4">
    <source>
        <dbReference type="Google" id="ProtNLM"/>
    </source>
</evidence>
<dbReference type="Proteomes" id="UP000178222">
    <property type="component" value="Unassembled WGS sequence"/>
</dbReference>
<reference evidence="2 3" key="1">
    <citation type="journal article" date="2016" name="Nat. Commun.">
        <title>Thousands of microbial genomes shed light on interconnected biogeochemical processes in an aquifer system.</title>
        <authorList>
            <person name="Anantharaman K."/>
            <person name="Brown C.T."/>
            <person name="Hug L.A."/>
            <person name="Sharon I."/>
            <person name="Castelle C.J."/>
            <person name="Probst A.J."/>
            <person name="Thomas B.C."/>
            <person name="Singh A."/>
            <person name="Wilkins M.J."/>
            <person name="Karaoz U."/>
            <person name="Brodie E.L."/>
            <person name="Williams K.H."/>
            <person name="Hubbard S.S."/>
            <person name="Banfield J.F."/>
        </authorList>
    </citation>
    <scope>NUCLEOTIDE SEQUENCE [LARGE SCALE GENOMIC DNA]</scope>
</reference>
<accession>A0A1G2RTQ7</accession>
<dbReference type="AlphaFoldDB" id="A0A1G2RTQ7"/>
<organism evidence="2 3">
    <name type="scientific">Candidatus Wildermuthbacteria bacterium RIFCSPLOWO2_02_FULL_47_9c</name>
    <dbReference type="NCBI Taxonomy" id="1802466"/>
    <lineage>
        <taxon>Bacteria</taxon>
        <taxon>Candidatus Wildermuthiibacteriota</taxon>
    </lineage>
</organism>
<dbReference type="EMBL" id="MHUL01000037">
    <property type="protein sequence ID" value="OHA76225.1"/>
    <property type="molecule type" value="Genomic_DNA"/>
</dbReference>
<gene>
    <name evidence="2" type="ORF">A3J30_01690</name>
</gene>
<name>A0A1G2RTQ7_9BACT</name>
<sequence length="106" mass="11859">MATFEKQLTEAAELLEALNRRNEELVARIRELEAENTQLSGLRQGNRDTRQANEALEKANKLLQDKINRLGADLKRLSEERGIEPVFEAIDKANSGAEAAPKSSKK</sequence>
<feature type="coiled-coil region" evidence="1">
    <location>
        <begin position="1"/>
        <end position="80"/>
    </location>
</feature>